<name>A0A0T8UBS6_9STRE</name>
<dbReference type="AlphaFoldDB" id="A0A0T8UBS6"/>
<feature type="domain" description="Phage-Barnase-EndoU-ColicinE5/D-RelE like nuclease 4" evidence="1">
    <location>
        <begin position="2"/>
        <end position="156"/>
    </location>
</feature>
<protein>
    <submittedName>
        <fullName evidence="2">Membrane associated protein</fullName>
    </submittedName>
</protein>
<evidence type="ECO:0000313" key="2">
    <source>
        <dbReference type="EMBL" id="CKB08405.1"/>
    </source>
</evidence>
<dbReference type="EMBL" id="CMJT01000014">
    <property type="protein sequence ID" value="CKB08405.1"/>
    <property type="molecule type" value="Genomic_DNA"/>
</dbReference>
<dbReference type="InterPro" id="IPR041420">
    <property type="entry name" value="PBECR4"/>
</dbReference>
<accession>A0A0T8UBS6</accession>
<reference evidence="3" key="1">
    <citation type="submission" date="2015-03" db="EMBL/GenBank/DDBJ databases">
        <authorList>
            <consortium name="Pathogen Informatics"/>
        </authorList>
    </citation>
    <scope>NUCLEOTIDE SEQUENCE [LARGE SCALE GENOMIC DNA]</scope>
    <source>
        <strain evidence="3">SMRU2248</strain>
    </source>
</reference>
<evidence type="ECO:0000313" key="3">
    <source>
        <dbReference type="Proteomes" id="UP000041827"/>
    </source>
</evidence>
<evidence type="ECO:0000259" key="1">
    <source>
        <dbReference type="Pfam" id="PF18813"/>
    </source>
</evidence>
<proteinExistence type="predicted"/>
<dbReference type="RefSeq" id="WP_050261828.1">
    <property type="nucleotide sequence ID" value="NZ_CMJT01000014.1"/>
</dbReference>
<dbReference type="Pfam" id="PF18813">
    <property type="entry name" value="PBECR4"/>
    <property type="match status" value="1"/>
</dbReference>
<gene>
    <name evidence="2" type="ORF">ERS021757_01540</name>
</gene>
<organism evidence="2 3">
    <name type="scientific">Streptococcus pseudopneumoniae</name>
    <dbReference type="NCBI Taxonomy" id="257758"/>
    <lineage>
        <taxon>Bacteria</taxon>
        <taxon>Bacillati</taxon>
        <taxon>Bacillota</taxon>
        <taxon>Bacilli</taxon>
        <taxon>Lactobacillales</taxon>
        <taxon>Streptococcaceae</taxon>
        <taxon>Streptococcus</taxon>
    </lineage>
</organism>
<dbReference type="Proteomes" id="UP000041827">
    <property type="component" value="Unassembled WGS sequence"/>
</dbReference>
<sequence>MKLLDCILDYQEKFDGKTCQVSTNYKHLETFEVDFCLTDLHHLFGLHKITRDYASQTIPAIQAGVFILEEYKNNPMYNDIIERISLYSFIGDIFYSKITSCCILAKDLSKNTMKLDVIFFEDRNKRSAILGLRRDKSGVFKPVTLHFTSAKKYAKVRKTDVKEIKWL</sequence>